<evidence type="ECO:0000313" key="1">
    <source>
        <dbReference type="EMBL" id="AKV82665.1"/>
    </source>
</evidence>
<dbReference type="EMBL" id="CP012176">
    <property type="protein sequence ID" value="AKV82665.1"/>
    <property type="molecule type" value="Genomic_DNA"/>
</dbReference>
<dbReference type="Proteomes" id="UP000056255">
    <property type="component" value="Chromosome"/>
</dbReference>
<gene>
    <name evidence="1" type="ORF">MsedE_0575</name>
</gene>
<dbReference type="OrthoDB" id="38293at2157"/>
<protein>
    <submittedName>
        <fullName evidence="1">Uncharacterized protein</fullName>
    </submittedName>
</protein>
<organism evidence="1 2">
    <name type="scientific">Metallosphaera sedula</name>
    <dbReference type="NCBI Taxonomy" id="43687"/>
    <lineage>
        <taxon>Archaea</taxon>
        <taxon>Thermoproteota</taxon>
        <taxon>Thermoprotei</taxon>
        <taxon>Sulfolobales</taxon>
        <taxon>Sulfolobaceae</taxon>
        <taxon>Metallosphaera</taxon>
    </lineage>
</organism>
<evidence type="ECO:0000313" key="2">
    <source>
        <dbReference type="Proteomes" id="UP000056255"/>
    </source>
</evidence>
<dbReference type="RefSeq" id="WP_048806910.1">
    <property type="nucleotide sequence ID" value="NZ_CP008822.1"/>
</dbReference>
<dbReference type="PATRIC" id="fig|43687.9.peg.577"/>
<reference evidence="1 2" key="1">
    <citation type="submission" date="2015-07" db="EMBL/GenBank/DDBJ databases">
        <title>Physiological, transcriptional responses and genome re-sequencing of acid resistant extremely thermoacidophilic Metallosphaera sedula SARC-M1.</title>
        <authorList>
            <person name="Ai C."/>
            <person name="McCarthy S."/>
            <person name="Eckrich V."/>
            <person name="Rudrappa D."/>
            <person name="Qiu G."/>
            <person name="Blum P."/>
        </authorList>
    </citation>
    <scope>NUCLEOTIDE SEQUENCE [LARGE SCALE GENOMIC DNA]</scope>
    <source>
        <strain evidence="1 2">SARC-M1</strain>
    </source>
</reference>
<name>A0A0K1T6Y2_9CREN</name>
<dbReference type="GeneID" id="91755013"/>
<proteinExistence type="predicted"/>
<dbReference type="AlphaFoldDB" id="A0A0K1T6Y2"/>
<sequence>MKALHVFSLPSGEDERRDITMLEQVAEKFNLGRLNYYDKIHEGKYTFLYGRFERGRVVIKHDGKIGLALVKGNKIRARRGK</sequence>
<accession>A0A0K1T6Y2</accession>